<accession>A0A9Q2QFS7</accession>
<organism evidence="2 3">
    <name type="scientific">Francisella noatunensis</name>
    <dbReference type="NCBI Taxonomy" id="657445"/>
    <lineage>
        <taxon>Bacteria</taxon>
        <taxon>Pseudomonadati</taxon>
        <taxon>Pseudomonadota</taxon>
        <taxon>Gammaproteobacteria</taxon>
        <taxon>Thiotrichales</taxon>
        <taxon>Francisellaceae</taxon>
        <taxon>Francisella</taxon>
    </lineage>
</organism>
<dbReference type="GeneID" id="93255818"/>
<keyword evidence="1" id="KW-0472">Membrane</keyword>
<keyword evidence="1" id="KW-1133">Transmembrane helix</keyword>
<reference evidence="2 3" key="1">
    <citation type="submission" date="2020-09" db="EMBL/GenBank/DDBJ databases">
        <title>Development of specific Francisella tularensis PCR assay based on in-depth characterization of family Francisellaceae.</title>
        <authorList>
            <person name="Ohrman C."/>
            <person name="Sahl J."/>
            <person name="Sjodin A."/>
            <person name="Uneklint I."/>
            <person name="Ballard R."/>
            <person name="Karlsson L."/>
            <person name="Mcdonough R."/>
            <person name="Sundell D."/>
            <person name="Soria K."/>
            <person name="Brindeflk B."/>
            <person name="Vallesi A."/>
            <person name="Ramirez-Paredes J.G."/>
            <person name="Colquhoun D."/>
            <person name="Myrtennas K."/>
            <person name="Birdsell D."/>
            <person name="Johansson A."/>
            <person name="Wagner D."/>
            <person name="Forsman M."/>
        </authorList>
    </citation>
    <scope>NUCLEOTIDE SEQUENCE [LARGE SCALE GENOMIC DNA]</scope>
    <source>
        <strain evidence="2 3">FSC1140</strain>
    </source>
</reference>
<dbReference type="AlphaFoldDB" id="A0A9Q2QFS7"/>
<sequence>MNKIQVLKSKYKKTLVTLYKKLSKRLKTTALRDIYTYKKIHYKHEAIVKSNKTYAFAKRNSFFSLVVLPTIIVALYYVVLASPRYESSAIVSLRQNNTAPMVDSSLSTILGGGGSDTSANSYLLIDYILSPQMLDTLQADLNIKAMYQSPKVDFFSRLSRNADQIDFLDYYNKMVSLSYNQQSNAITINVQGYTADQAQDVLNTITKESQDIIDHISHTLAENRMKFNKEQLDLIKTKAMKAQDALVEFQNSRGIVDPEGSVSSKATVIGNLQGQLTAAETQLTNLKSYLSPNSSEVKATEQQIIALKKQIDKEKADFLAEDKESQKQSQLDDMVSNYTWLKLNAEFAMTEYQSALQSFETAKLDSQNQQSYLVDVVKPTLPDSAKYPRIIYNLITIFVILSALYGLGRMIITIILENR</sequence>
<dbReference type="PANTHER" id="PTHR32309">
    <property type="entry name" value="TYROSINE-PROTEIN KINASE"/>
    <property type="match status" value="1"/>
</dbReference>
<dbReference type="InterPro" id="IPR050445">
    <property type="entry name" value="Bact_polysacc_biosynth/exp"/>
</dbReference>
<keyword evidence="1" id="KW-0812">Transmembrane</keyword>
<name>A0A9Q2QFS7_9GAMM</name>
<dbReference type="RefSeq" id="WP_159184904.1">
    <property type="nucleotide sequence ID" value="NZ_JACVKM010000083.1"/>
</dbReference>
<feature type="transmembrane region" description="Helical" evidence="1">
    <location>
        <begin position="390"/>
        <end position="416"/>
    </location>
</feature>
<evidence type="ECO:0000313" key="3">
    <source>
        <dbReference type="Proteomes" id="UP000701999"/>
    </source>
</evidence>
<proteinExistence type="predicted"/>
<comment type="caution">
    <text evidence="2">The sequence shown here is derived from an EMBL/GenBank/DDBJ whole genome shotgun (WGS) entry which is preliminary data.</text>
</comment>
<gene>
    <name evidence="2" type="ORF">IB647_07040</name>
</gene>
<protein>
    <submittedName>
        <fullName evidence="2">Sugar ABC transporter</fullName>
    </submittedName>
</protein>
<dbReference type="EMBL" id="JACVKN010000148">
    <property type="protein sequence ID" value="MBK2065393.1"/>
    <property type="molecule type" value="Genomic_DNA"/>
</dbReference>
<dbReference type="PANTHER" id="PTHR32309:SF13">
    <property type="entry name" value="FERRIC ENTEROBACTIN TRANSPORT PROTEIN FEPE"/>
    <property type="match status" value="1"/>
</dbReference>
<dbReference type="Proteomes" id="UP000701999">
    <property type="component" value="Unassembled WGS sequence"/>
</dbReference>
<feature type="transmembrane region" description="Helical" evidence="1">
    <location>
        <begin position="62"/>
        <end position="80"/>
    </location>
</feature>
<dbReference type="GO" id="GO:0004713">
    <property type="term" value="F:protein tyrosine kinase activity"/>
    <property type="evidence" value="ECO:0007669"/>
    <property type="project" value="TreeGrafter"/>
</dbReference>
<dbReference type="Gene3D" id="1.20.5.340">
    <property type="match status" value="1"/>
</dbReference>
<evidence type="ECO:0000256" key="1">
    <source>
        <dbReference type="SAM" id="Phobius"/>
    </source>
</evidence>
<evidence type="ECO:0000313" key="2">
    <source>
        <dbReference type="EMBL" id="MBK2065393.1"/>
    </source>
</evidence>
<dbReference type="GO" id="GO:0005886">
    <property type="term" value="C:plasma membrane"/>
    <property type="evidence" value="ECO:0007669"/>
    <property type="project" value="TreeGrafter"/>
</dbReference>
<keyword evidence="3" id="KW-1185">Reference proteome</keyword>